<organism evidence="2 3">
    <name type="scientific">Cocleimonas flava</name>
    <dbReference type="NCBI Taxonomy" id="634765"/>
    <lineage>
        <taxon>Bacteria</taxon>
        <taxon>Pseudomonadati</taxon>
        <taxon>Pseudomonadota</taxon>
        <taxon>Gammaproteobacteria</taxon>
        <taxon>Thiotrichales</taxon>
        <taxon>Thiotrichaceae</taxon>
        <taxon>Cocleimonas</taxon>
    </lineage>
</organism>
<dbReference type="Gene3D" id="3.60.21.10">
    <property type="match status" value="1"/>
</dbReference>
<dbReference type="InterPro" id="IPR029052">
    <property type="entry name" value="Metallo-depent_PP-like"/>
</dbReference>
<dbReference type="OrthoDB" id="5296354at2"/>
<evidence type="ECO:0000313" key="2">
    <source>
        <dbReference type="EMBL" id="TCJ87369.1"/>
    </source>
</evidence>
<dbReference type="RefSeq" id="WP_131905653.1">
    <property type="nucleotide sequence ID" value="NZ_BAAAFU010000004.1"/>
</dbReference>
<reference evidence="2 3" key="1">
    <citation type="submission" date="2019-03" db="EMBL/GenBank/DDBJ databases">
        <title>Genomic Encyclopedia of Type Strains, Phase IV (KMG-IV): sequencing the most valuable type-strain genomes for metagenomic binning, comparative biology and taxonomic classification.</title>
        <authorList>
            <person name="Goeker M."/>
        </authorList>
    </citation>
    <scope>NUCLEOTIDE SEQUENCE [LARGE SCALE GENOMIC DNA]</scope>
    <source>
        <strain evidence="2 3">DSM 24830</strain>
    </source>
</reference>
<evidence type="ECO:0000313" key="3">
    <source>
        <dbReference type="Proteomes" id="UP000294887"/>
    </source>
</evidence>
<dbReference type="Proteomes" id="UP000294887">
    <property type="component" value="Unassembled WGS sequence"/>
</dbReference>
<protein>
    <submittedName>
        <fullName evidence="2">Serine/threonine protein phosphatase 1</fullName>
    </submittedName>
</protein>
<accession>A0A4R1F4E4</accession>
<feature type="domain" description="Serine/threonine specific protein phosphatases" evidence="1">
    <location>
        <begin position="74"/>
        <end position="79"/>
    </location>
</feature>
<sequence length="243" mass="28391">MPFFPFKYFSENPLGKDYVVGDLHGMFSLLESQLEKLNFNPETDRVFSVGDLIDRGPESFRVIEFLDKPWFFSIKGNHEMMLLESQHKKTTYRSWVENNGGDWWQDIDIDTQFEIRDRIKELPIAIEIATNIGKIGIVHADIPVGVSWQKLVHDIHVDNEIIDYLMWSRNRYKYIQLTGETERVEGIDLVVMGHTPIPKPMKISNLYYIDTGASYIKEQDLGHLTLLQIHPELKVFEYPESLD</sequence>
<name>A0A4R1F4E4_9GAMM</name>
<dbReference type="GO" id="GO:0016791">
    <property type="term" value="F:phosphatase activity"/>
    <property type="evidence" value="ECO:0007669"/>
    <property type="project" value="TreeGrafter"/>
</dbReference>
<dbReference type="InterPro" id="IPR006186">
    <property type="entry name" value="Ser/Thr-sp_prot-phosphatase"/>
</dbReference>
<dbReference type="GO" id="GO:0005737">
    <property type="term" value="C:cytoplasm"/>
    <property type="evidence" value="ECO:0007669"/>
    <property type="project" value="TreeGrafter"/>
</dbReference>
<dbReference type="AlphaFoldDB" id="A0A4R1F4E4"/>
<dbReference type="PANTHER" id="PTHR42850">
    <property type="entry name" value="METALLOPHOSPHOESTERASE"/>
    <property type="match status" value="1"/>
</dbReference>
<dbReference type="GO" id="GO:0008803">
    <property type="term" value="F:bis(5'-nucleosyl)-tetraphosphatase (symmetrical) activity"/>
    <property type="evidence" value="ECO:0007669"/>
    <property type="project" value="TreeGrafter"/>
</dbReference>
<evidence type="ECO:0000259" key="1">
    <source>
        <dbReference type="PROSITE" id="PS00125"/>
    </source>
</evidence>
<dbReference type="PROSITE" id="PS00125">
    <property type="entry name" value="SER_THR_PHOSPHATASE"/>
    <property type="match status" value="1"/>
</dbReference>
<dbReference type="InterPro" id="IPR050126">
    <property type="entry name" value="Ap4A_hydrolase"/>
</dbReference>
<gene>
    <name evidence="2" type="ORF">EV695_1879</name>
</gene>
<dbReference type="Pfam" id="PF00149">
    <property type="entry name" value="Metallophos"/>
    <property type="match status" value="1"/>
</dbReference>
<comment type="caution">
    <text evidence="2">The sequence shown here is derived from an EMBL/GenBank/DDBJ whole genome shotgun (WGS) entry which is preliminary data.</text>
</comment>
<dbReference type="EMBL" id="SMFQ01000003">
    <property type="protein sequence ID" value="TCJ87369.1"/>
    <property type="molecule type" value="Genomic_DNA"/>
</dbReference>
<dbReference type="PANTHER" id="PTHR42850:SF4">
    <property type="entry name" value="ZINC-DEPENDENT ENDOPOLYPHOSPHATASE"/>
    <property type="match status" value="1"/>
</dbReference>
<dbReference type="GO" id="GO:0110154">
    <property type="term" value="P:RNA decapping"/>
    <property type="evidence" value="ECO:0007669"/>
    <property type="project" value="TreeGrafter"/>
</dbReference>
<dbReference type="InterPro" id="IPR004843">
    <property type="entry name" value="Calcineurin-like_PHP"/>
</dbReference>
<dbReference type="SUPFAM" id="SSF56300">
    <property type="entry name" value="Metallo-dependent phosphatases"/>
    <property type="match status" value="1"/>
</dbReference>
<keyword evidence="3" id="KW-1185">Reference proteome</keyword>
<proteinExistence type="predicted"/>